<dbReference type="PANTHER" id="PTHR31928:SF7">
    <property type="entry name" value="FACTOR 1-DELTA, PUTATIVE (DUF936)-RELATED"/>
    <property type="match status" value="1"/>
</dbReference>
<protein>
    <submittedName>
        <fullName evidence="5">Uncharacterized protein isoform X5</fullName>
    </submittedName>
</protein>
<dbReference type="PANTHER" id="PTHR31928">
    <property type="entry name" value="EXPRESSED PROTEIN"/>
    <property type="match status" value="1"/>
</dbReference>
<evidence type="ECO:0000313" key="4">
    <source>
        <dbReference type="Proteomes" id="UP001652660"/>
    </source>
</evidence>
<dbReference type="RefSeq" id="XP_071936270.1">
    <property type="nucleotide sequence ID" value="XM_072080169.1"/>
</dbReference>
<feature type="domain" description="DUF6857" evidence="3">
    <location>
        <begin position="334"/>
        <end position="642"/>
    </location>
</feature>
<proteinExistence type="predicted"/>
<evidence type="ECO:0000259" key="2">
    <source>
        <dbReference type="Pfam" id="PF06075"/>
    </source>
</evidence>
<organism evidence="4 5">
    <name type="scientific">Coffea arabica</name>
    <name type="common">Arabian coffee</name>
    <dbReference type="NCBI Taxonomy" id="13443"/>
    <lineage>
        <taxon>Eukaryota</taxon>
        <taxon>Viridiplantae</taxon>
        <taxon>Streptophyta</taxon>
        <taxon>Embryophyta</taxon>
        <taxon>Tracheophyta</taxon>
        <taxon>Spermatophyta</taxon>
        <taxon>Magnoliopsida</taxon>
        <taxon>eudicotyledons</taxon>
        <taxon>Gunneridae</taxon>
        <taxon>Pentapetalae</taxon>
        <taxon>asterids</taxon>
        <taxon>lamiids</taxon>
        <taxon>Gentianales</taxon>
        <taxon>Rubiaceae</taxon>
        <taxon>Ixoroideae</taxon>
        <taxon>Gardenieae complex</taxon>
        <taxon>Bertiereae - Coffeeae clade</taxon>
        <taxon>Coffeeae</taxon>
        <taxon>Coffea</taxon>
    </lineage>
</organism>
<dbReference type="InterPro" id="IPR048297">
    <property type="entry name" value="DUF936_dom_pln"/>
</dbReference>
<feature type="domain" description="DUF936" evidence="2">
    <location>
        <begin position="4"/>
        <end position="119"/>
    </location>
</feature>
<feature type="compositionally biased region" description="Polar residues" evidence="1">
    <location>
        <begin position="253"/>
        <end position="262"/>
    </location>
</feature>
<gene>
    <name evidence="5" type="primary">LOC113732159</name>
</gene>
<dbReference type="Proteomes" id="UP001652660">
    <property type="component" value="Chromosome 2e"/>
</dbReference>
<reference evidence="5" key="1">
    <citation type="submission" date="2025-08" db="UniProtKB">
        <authorList>
            <consortium name="RefSeq"/>
        </authorList>
    </citation>
    <scope>IDENTIFICATION</scope>
    <source>
        <tissue evidence="5">Leaves</tissue>
    </source>
</reference>
<feature type="region of interest" description="Disordered" evidence="1">
    <location>
        <begin position="213"/>
        <end position="233"/>
    </location>
</feature>
<evidence type="ECO:0000259" key="3">
    <source>
        <dbReference type="Pfam" id="PF21647"/>
    </source>
</evidence>
<dbReference type="InterPro" id="IPR049172">
    <property type="entry name" value="DUF6857_pln"/>
</dbReference>
<name>A0ABM4WWX0_COFAR</name>
<feature type="compositionally biased region" description="Polar residues" evidence="1">
    <location>
        <begin position="218"/>
        <end position="231"/>
    </location>
</feature>
<evidence type="ECO:0000313" key="5">
    <source>
        <dbReference type="RefSeq" id="XP_071936270.1"/>
    </source>
</evidence>
<dbReference type="Pfam" id="PF06075">
    <property type="entry name" value="DUF936"/>
    <property type="match status" value="1"/>
</dbReference>
<sequence>MASLKPGILLKLLQNVDNKEAKVVGEHRSALLQVIGIVPSLDDDPWKSRGFYLRVSDSVHSAYLSVLDEDVELILSDKIQLGQFIHVTRLDSGSPVPVLCGLKPVPKRRPCIGEPKDLISSDVLTVRKNVDSKRVKKKVGLDKKSLAKENLKGKLNGVLDNEGVKSRRLSLSYGNVGGLEVRRLSLDSIRKGWDRSPGGNGSVVSVSKSKFKEGSLGMDSSRSPAGNNGVASVSKLKPKNVSLVSDSVNSTACNRGVTSVSKSKSKDGSESVLPGKKSSSEDSTSKNSSISPLKSKNGTVSPKLITKPTRKDLKSSNNETLPAQLKKVDLRFGNWSDSKISSKSVPLTIHNLGKEVRIYRNISFLSAAHAMEDAAAADGVIRCMSMFAQLCESSEKDSAGQLVEQFLHLQGNMQNAAAMIEALVETRTLEAKSSNSCSSQPPSPEMCSKFASKNALSWVQAAVETDLAKFSLLRKDEKKGIQSGQNCFYVMLENAPKKIEAENSPSKNKRSPRNHDKVVSDSNAKNPPPSSRRLPSVTKRAAVETEEWCKGNGLKDAASLAEKLLLVSRGWFLNYLENFLDKDCGLMNGEADSKTASLLGQLKRVNQWLDDSFPQGHGVDERIDGLKKKLYGFLLDHVDSAILSKRFLKN</sequence>
<feature type="region of interest" description="Disordered" evidence="1">
    <location>
        <begin position="499"/>
        <end position="539"/>
    </location>
</feature>
<dbReference type="GeneID" id="113732159"/>
<keyword evidence="4" id="KW-1185">Reference proteome</keyword>
<dbReference type="Pfam" id="PF21647">
    <property type="entry name" value="DUF6857"/>
    <property type="match status" value="1"/>
</dbReference>
<feature type="region of interest" description="Disordered" evidence="1">
    <location>
        <begin position="253"/>
        <end position="318"/>
    </location>
</feature>
<accession>A0ABM4WWX0</accession>
<dbReference type="InterPro" id="IPR010341">
    <property type="entry name" value="DUF936_pln"/>
</dbReference>
<evidence type="ECO:0000256" key="1">
    <source>
        <dbReference type="SAM" id="MobiDB-lite"/>
    </source>
</evidence>